<feature type="region of interest" description="Disordered" evidence="1">
    <location>
        <begin position="1407"/>
        <end position="1434"/>
    </location>
</feature>
<feature type="compositionally biased region" description="Polar residues" evidence="1">
    <location>
        <begin position="622"/>
        <end position="636"/>
    </location>
</feature>
<feature type="region of interest" description="Disordered" evidence="1">
    <location>
        <begin position="562"/>
        <end position="718"/>
    </location>
</feature>
<feature type="compositionally biased region" description="Polar residues" evidence="1">
    <location>
        <begin position="602"/>
        <end position="612"/>
    </location>
</feature>
<feature type="compositionally biased region" description="Basic residues" evidence="1">
    <location>
        <begin position="1544"/>
        <end position="1555"/>
    </location>
</feature>
<feature type="region of interest" description="Disordered" evidence="1">
    <location>
        <begin position="968"/>
        <end position="1007"/>
    </location>
</feature>
<evidence type="ECO:0000313" key="2">
    <source>
        <dbReference type="EMBL" id="KAG5831699.1"/>
    </source>
</evidence>
<proteinExistence type="predicted"/>
<feature type="region of interest" description="Disordered" evidence="1">
    <location>
        <begin position="530"/>
        <end position="550"/>
    </location>
</feature>
<feature type="region of interest" description="Disordered" evidence="1">
    <location>
        <begin position="1335"/>
        <end position="1368"/>
    </location>
</feature>
<feature type="compositionally biased region" description="Polar residues" evidence="1">
    <location>
        <begin position="1243"/>
        <end position="1252"/>
    </location>
</feature>
<feature type="compositionally biased region" description="Basic and acidic residues" evidence="1">
    <location>
        <begin position="922"/>
        <end position="938"/>
    </location>
</feature>
<feature type="region of interest" description="Disordered" evidence="1">
    <location>
        <begin position="1225"/>
        <end position="1260"/>
    </location>
</feature>
<feature type="compositionally biased region" description="Basic and acidic residues" evidence="1">
    <location>
        <begin position="645"/>
        <end position="700"/>
    </location>
</feature>
<organism evidence="2 3">
    <name type="scientific">Anguilla anguilla</name>
    <name type="common">European freshwater eel</name>
    <name type="synonym">Muraena anguilla</name>
    <dbReference type="NCBI Taxonomy" id="7936"/>
    <lineage>
        <taxon>Eukaryota</taxon>
        <taxon>Metazoa</taxon>
        <taxon>Chordata</taxon>
        <taxon>Craniata</taxon>
        <taxon>Vertebrata</taxon>
        <taxon>Euteleostomi</taxon>
        <taxon>Actinopterygii</taxon>
        <taxon>Neopterygii</taxon>
        <taxon>Teleostei</taxon>
        <taxon>Anguilliformes</taxon>
        <taxon>Anguillidae</taxon>
        <taxon>Anguilla</taxon>
    </lineage>
</organism>
<name>A0A9D3LLI1_ANGAN</name>
<dbReference type="Proteomes" id="UP001044222">
    <property type="component" value="Chromosome 18"/>
</dbReference>
<evidence type="ECO:0000256" key="1">
    <source>
        <dbReference type="SAM" id="MobiDB-lite"/>
    </source>
</evidence>
<feature type="region of interest" description="Disordered" evidence="1">
    <location>
        <begin position="73"/>
        <end position="164"/>
    </location>
</feature>
<feature type="region of interest" description="Disordered" evidence="1">
    <location>
        <begin position="1700"/>
        <end position="1774"/>
    </location>
</feature>
<feature type="region of interest" description="Disordered" evidence="1">
    <location>
        <begin position="1"/>
        <end position="57"/>
    </location>
</feature>
<feature type="region of interest" description="Disordered" evidence="1">
    <location>
        <begin position="1287"/>
        <end position="1307"/>
    </location>
</feature>
<accession>A0A9D3LLI1</accession>
<feature type="compositionally biased region" description="Basic and acidic residues" evidence="1">
    <location>
        <begin position="85"/>
        <end position="119"/>
    </location>
</feature>
<keyword evidence="3" id="KW-1185">Reference proteome</keyword>
<evidence type="ECO:0000313" key="3">
    <source>
        <dbReference type="Proteomes" id="UP001044222"/>
    </source>
</evidence>
<protein>
    <submittedName>
        <fullName evidence="2">Uncharacterized protein</fullName>
    </submittedName>
</protein>
<reference evidence="2" key="1">
    <citation type="submission" date="2021-01" db="EMBL/GenBank/DDBJ databases">
        <title>A chromosome-scale assembly of European eel, Anguilla anguilla.</title>
        <authorList>
            <person name="Henkel C."/>
            <person name="Jong-Raadsen S.A."/>
            <person name="Dufour S."/>
            <person name="Weltzien F.-A."/>
            <person name="Palstra A.P."/>
            <person name="Pelster B."/>
            <person name="Spaink H.P."/>
            <person name="Van Den Thillart G.E."/>
            <person name="Jansen H."/>
            <person name="Zahm M."/>
            <person name="Klopp C."/>
            <person name="Cedric C."/>
            <person name="Louis A."/>
            <person name="Berthelot C."/>
            <person name="Parey E."/>
            <person name="Roest Crollius H."/>
            <person name="Montfort J."/>
            <person name="Robinson-Rechavi M."/>
            <person name="Bucao C."/>
            <person name="Bouchez O."/>
            <person name="Gislard M."/>
            <person name="Lluch J."/>
            <person name="Milhes M."/>
            <person name="Lampietro C."/>
            <person name="Lopez Roques C."/>
            <person name="Donnadieu C."/>
            <person name="Braasch I."/>
            <person name="Desvignes T."/>
            <person name="Postlethwait J."/>
            <person name="Bobe J."/>
            <person name="Guiguen Y."/>
            <person name="Dirks R."/>
        </authorList>
    </citation>
    <scope>NUCLEOTIDE SEQUENCE</scope>
    <source>
        <strain evidence="2">Tag_6206</strain>
        <tissue evidence="2">Liver</tissue>
    </source>
</reference>
<feature type="region of interest" description="Disordered" evidence="1">
    <location>
        <begin position="217"/>
        <end position="242"/>
    </location>
</feature>
<feature type="compositionally biased region" description="Basic and acidic residues" evidence="1">
    <location>
        <begin position="968"/>
        <end position="992"/>
    </location>
</feature>
<feature type="region of interest" description="Disordered" evidence="1">
    <location>
        <begin position="1519"/>
        <end position="1637"/>
    </location>
</feature>
<feature type="region of interest" description="Disordered" evidence="1">
    <location>
        <begin position="922"/>
        <end position="943"/>
    </location>
</feature>
<dbReference type="EMBL" id="JAFIRN010000018">
    <property type="protein sequence ID" value="KAG5831699.1"/>
    <property type="molecule type" value="Genomic_DNA"/>
</dbReference>
<feature type="compositionally biased region" description="Basic and acidic residues" evidence="1">
    <location>
        <begin position="1741"/>
        <end position="1768"/>
    </location>
</feature>
<feature type="compositionally biased region" description="Polar residues" evidence="1">
    <location>
        <begin position="1335"/>
        <end position="1345"/>
    </location>
</feature>
<feature type="compositionally biased region" description="Polar residues" evidence="1">
    <location>
        <begin position="218"/>
        <end position="228"/>
    </location>
</feature>
<feature type="compositionally biased region" description="Basic and acidic residues" evidence="1">
    <location>
        <begin position="139"/>
        <end position="155"/>
    </location>
</feature>
<feature type="compositionally biased region" description="Basic and acidic residues" evidence="1">
    <location>
        <begin position="27"/>
        <end position="56"/>
    </location>
</feature>
<sequence>MDRKDVVNQAPTSREEGSIKNETAAVDETHLPEPEVPATRETKGAKAESLAKKETVDLGWDVPLSLESPEEEAIQINENHPVILEVRDAGGKEHAKSDVSEETNKRDTTVDKEKKRSDGQDEFSSVAHVKAGVKANHQPKHELASKVTDSVREELPQPTEDEKEITATLQKGGVAVNEKHKGKQEVLPTRKIEFAEDVLTNNETDSVKREEKEHIQKETSSFNKNYQVSPGAPAGRREHSGSFEHANKEEVNAGEEERSSTQLIKTTAIGELHQAKQDLEKRDRVNVTQERAPAGEREYLGNKTIAVTENHLATREVSMTREGDAKNAAVMNKGRDGVKVHVLPVKENERPRSVRSVTDKIHQAVLANRNGNSDSPPKIKSDMDESIAGGENHKHKKEVLSTRERAHAQNQPILFDENLKLKLEALARRRKEKVERYTRANSDGMNTRQGEHASTPHAKTGTRIVDKNYLAKHGLVIDDTGRITYGIPSREKENIRNVTTAASGSPLAKMEASAVSNKEHGEKDALITGEPAGVRRREPVPRDGEHGQNEMLDIGDHRVKHTLESKQIGRSNRAPLRSESMRNESASASDNDQAKMEALAMSQKQDTRNFGVTNKVGDRAVTSKNETVIGSVNHKGNQGLLGTQVEKDSDRHGRTNTERIEDRHDVVSQREKENYEKQVTEKEKQRLRMEMRSKEGEYPKSEVFPGKRSNIRQGELSASEKGPTILDYLLEKDKDRSTLNKYEIKEIDTIKQEVHATKDPTKKEVLALKKEELIKNEGFACRGNAIVSNMATKDREVAENKESGGKEIDSVPPEVLVRKYEVPAENTFTVRDAHQTKQVTNEAVEPQKEELFSRQYQSLSENLKEHSAHKVLVTKDHPKLEATATTSSSKQEMVLTKEREPIRKELFAVKGKGETAVDRISTKDTDHTKTKERADRGKNSNRQEVLMEQYQNLSENICIIQDKDLSKSAPDSMKEKEHSKQVIISSREDARRQPLAKTGNAHAKPEIFSAHENVHTHPEVYAITDKARYHSGKEALVSPQIQGYYSKHPMPVSDERGNSHTRNVVPRANSKMEMEALSNTQNEIKETLPLREKEREVIAMREHRAKERAVARQKQQHYEKEALPKQEYATYKTLPIKEKTDMRHELPPQFEKEDAKKEALANNLKDRTEIAARNQPNRNIEGQIIHEPHNRYTAPPSLPLQANGWRGAPISSQPMGHINVPSRESYLTVGDASQSPEEEYKTRPSSRSTQSEMAKGPGEMKVVEVKRSMGKPGEALQYYAINNHERNMETGDRPATSSHGHERTPRIEPGGLVHAELYEGGLAPSLMDYTKAQIPTTRSNTSSPSLGKPLFKVKDNSLRGSPMTKTVKPSFHKTFADDQRLGSSQENLSVLDQGDEERDHLREHVDVPALHNTAAASSRISRSRELPSQHSLPAPDFTTARAIQAHNILSTPEFTTPREQPAHSVVPTTGFISAREPRGYYRRNRRLDEDGRNSVISTMSEDLESCGTSTYLENPCERPESACSDLRPLGKPPTVPPKSEKALRRAKRLTTRRIKRAEATGSVEGPGPSLGSAEHKPLRAVASMPSSPTEVLVSRRPAPPSRPCPSTAWSLSTAPSPQPRGTALPPHPAEAPAGPKLGTVLRGRHARAGEDQDVLRPRDGQVRAAVRAAVAGRGPVERVVRGAPEPPAVRAVPGVPARARLLPPPPLRSASQMSAPAALMEDQEKRSDPWRQEAVRQNCGRKPEPYIEPAYRPRDQPVEKPTHGDERGCTSQRNLNIIPMGELEDFAMESA</sequence>
<feature type="compositionally biased region" description="Basic and acidic residues" evidence="1">
    <location>
        <begin position="1722"/>
        <end position="1734"/>
    </location>
</feature>
<feature type="compositionally biased region" description="Basic and acidic residues" evidence="1">
    <location>
        <begin position="533"/>
        <end position="550"/>
    </location>
</feature>
<gene>
    <name evidence="2" type="ORF">ANANG_G00306510</name>
</gene>
<comment type="caution">
    <text evidence="2">The sequence shown here is derived from an EMBL/GenBank/DDBJ whole genome shotgun (WGS) entry which is preliminary data.</text>
</comment>